<dbReference type="GO" id="GO:0016829">
    <property type="term" value="F:lyase activity"/>
    <property type="evidence" value="ECO:0007669"/>
    <property type="project" value="UniProtKB-KW"/>
</dbReference>
<organism evidence="1 2">
    <name type="scientific">Escherichia coli</name>
    <dbReference type="NCBI Taxonomy" id="562"/>
    <lineage>
        <taxon>Bacteria</taxon>
        <taxon>Pseudomonadati</taxon>
        <taxon>Pseudomonadota</taxon>
        <taxon>Gammaproteobacteria</taxon>
        <taxon>Enterobacterales</taxon>
        <taxon>Enterobacteriaceae</taxon>
        <taxon>Escherichia</taxon>
    </lineage>
</organism>
<dbReference type="Gene3D" id="3.20.20.70">
    <property type="entry name" value="Aldolase class I"/>
    <property type="match status" value="1"/>
</dbReference>
<sequence>MIFNIQRYSTHDGPGIRTVVFLKGCSLGCRCVRTRKAAPARRICCMTHDSVWKAVAVR</sequence>
<dbReference type="GO" id="GO:0043365">
    <property type="term" value="F:[formate-C-acetyltransferase]-activating enzyme activity"/>
    <property type="evidence" value="ECO:0007669"/>
    <property type="project" value="UniProtKB-EC"/>
</dbReference>
<dbReference type="InterPro" id="IPR013785">
    <property type="entry name" value="Aldolase_TIM"/>
</dbReference>
<keyword evidence="1" id="KW-0670">Pyruvate</keyword>
<reference evidence="1 2" key="1">
    <citation type="submission" date="2018-12" db="EMBL/GenBank/DDBJ databases">
        <authorList>
            <consortium name="Pathogen Informatics"/>
        </authorList>
    </citation>
    <scope>NUCLEOTIDE SEQUENCE [LARGE SCALE GENOMIC DNA]</scope>
    <source>
        <strain evidence="1 2">NCTC9702</strain>
    </source>
</reference>
<dbReference type="Proteomes" id="UP000277930">
    <property type="component" value="Chromosome 1"/>
</dbReference>
<keyword evidence="1" id="KW-0560">Oxidoreductase</keyword>
<gene>
    <name evidence="1" type="primary">pflE_1</name>
    <name evidence="1" type="ORF">NCTC9702_03865</name>
</gene>
<protein>
    <submittedName>
        <fullName evidence="1">Putative pyruvate formate-lyase 3-activating enzyme</fullName>
        <ecNumber evidence="1">1.97.1.-</ecNumber>
        <ecNumber evidence="1">1.97.1.4</ecNumber>
    </submittedName>
</protein>
<accession>A0A3S4KGN1</accession>
<dbReference type="EC" id="1.97.1.-" evidence="1"/>
<proteinExistence type="predicted"/>
<dbReference type="EMBL" id="LR134246">
    <property type="protein sequence ID" value="VED36578.1"/>
    <property type="molecule type" value="Genomic_DNA"/>
</dbReference>
<dbReference type="EC" id="1.97.1.4" evidence="1"/>
<dbReference type="AlphaFoldDB" id="A0A3S4KGN1"/>
<evidence type="ECO:0000313" key="1">
    <source>
        <dbReference type="EMBL" id="VED36578.1"/>
    </source>
</evidence>
<name>A0A3S4KGN1_ECOLX</name>
<evidence type="ECO:0000313" key="2">
    <source>
        <dbReference type="Proteomes" id="UP000277930"/>
    </source>
</evidence>
<keyword evidence="1" id="KW-0456">Lyase</keyword>